<protein>
    <submittedName>
        <fullName evidence="2">Uncharacterized protein</fullName>
    </submittedName>
</protein>
<feature type="region of interest" description="Disordered" evidence="1">
    <location>
        <begin position="1"/>
        <end position="75"/>
    </location>
</feature>
<feature type="compositionally biased region" description="Polar residues" evidence="1">
    <location>
        <begin position="35"/>
        <end position="59"/>
    </location>
</feature>
<reference evidence="2" key="1">
    <citation type="submission" date="2019-10" db="EMBL/GenBank/DDBJ databases">
        <authorList>
            <consortium name="DOE Joint Genome Institute"/>
            <person name="Kuo A."/>
            <person name="Miyauchi S."/>
            <person name="Kiss E."/>
            <person name="Drula E."/>
            <person name="Kohler A."/>
            <person name="Sanchez-Garcia M."/>
            <person name="Andreopoulos B."/>
            <person name="Barry K.W."/>
            <person name="Bonito G."/>
            <person name="Buee M."/>
            <person name="Carver A."/>
            <person name="Chen C."/>
            <person name="Cichocki N."/>
            <person name="Clum A."/>
            <person name="Culley D."/>
            <person name="Crous P.W."/>
            <person name="Fauchery L."/>
            <person name="Girlanda M."/>
            <person name="Hayes R."/>
            <person name="Keri Z."/>
            <person name="LaButti K."/>
            <person name="Lipzen A."/>
            <person name="Lombard V."/>
            <person name="Magnuson J."/>
            <person name="Maillard F."/>
            <person name="Morin E."/>
            <person name="Murat C."/>
            <person name="Nolan M."/>
            <person name="Ohm R."/>
            <person name="Pangilinan J."/>
            <person name="Pereira M."/>
            <person name="Perotto S."/>
            <person name="Peter M."/>
            <person name="Riley R."/>
            <person name="Sitrit Y."/>
            <person name="Stielow B."/>
            <person name="Szollosi G."/>
            <person name="Zifcakova L."/>
            <person name="Stursova M."/>
            <person name="Spatafora J.W."/>
            <person name="Tedersoo L."/>
            <person name="Vaario L.-M."/>
            <person name="Yamada A."/>
            <person name="Yan M."/>
            <person name="Wang P."/>
            <person name="Xu J."/>
            <person name="Bruns T."/>
            <person name="Baldrian P."/>
            <person name="Vilgalys R."/>
            <person name="Henrissat B."/>
            <person name="Grigoriev I.V."/>
            <person name="Hibbett D."/>
            <person name="Nagy L.G."/>
            <person name="Martin F.M."/>
        </authorList>
    </citation>
    <scope>NUCLEOTIDE SEQUENCE</scope>
    <source>
        <strain evidence="2">BED1</strain>
    </source>
</reference>
<accession>A0AAD4G5N9</accession>
<reference evidence="2" key="2">
    <citation type="journal article" date="2020" name="Nat. Commun.">
        <title>Large-scale genome sequencing of mycorrhizal fungi provides insights into the early evolution of symbiotic traits.</title>
        <authorList>
            <person name="Miyauchi S."/>
            <person name="Kiss E."/>
            <person name="Kuo A."/>
            <person name="Drula E."/>
            <person name="Kohler A."/>
            <person name="Sanchez-Garcia M."/>
            <person name="Morin E."/>
            <person name="Andreopoulos B."/>
            <person name="Barry K.W."/>
            <person name="Bonito G."/>
            <person name="Buee M."/>
            <person name="Carver A."/>
            <person name="Chen C."/>
            <person name="Cichocki N."/>
            <person name="Clum A."/>
            <person name="Culley D."/>
            <person name="Crous P.W."/>
            <person name="Fauchery L."/>
            <person name="Girlanda M."/>
            <person name="Hayes R.D."/>
            <person name="Keri Z."/>
            <person name="LaButti K."/>
            <person name="Lipzen A."/>
            <person name="Lombard V."/>
            <person name="Magnuson J."/>
            <person name="Maillard F."/>
            <person name="Murat C."/>
            <person name="Nolan M."/>
            <person name="Ohm R.A."/>
            <person name="Pangilinan J."/>
            <person name="Pereira M.F."/>
            <person name="Perotto S."/>
            <person name="Peter M."/>
            <person name="Pfister S."/>
            <person name="Riley R."/>
            <person name="Sitrit Y."/>
            <person name="Stielow J.B."/>
            <person name="Szollosi G."/>
            <person name="Zifcakova L."/>
            <person name="Stursova M."/>
            <person name="Spatafora J.W."/>
            <person name="Tedersoo L."/>
            <person name="Vaario L.M."/>
            <person name="Yamada A."/>
            <person name="Yan M."/>
            <person name="Wang P."/>
            <person name="Xu J."/>
            <person name="Bruns T."/>
            <person name="Baldrian P."/>
            <person name="Vilgalys R."/>
            <person name="Dunand C."/>
            <person name="Henrissat B."/>
            <person name="Grigoriev I.V."/>
            <person name="Hibbett D."/>
            <person name="Nagy L.G."/>
            <person name="Martin F.M."/>
        </authorList>
    </citation>
    <scope>NUCLEOTIDE SEQUENCE</scope>
    <source>
        <strain evidence="2">BED1</strain>
    </source>
</reference>
<comment type="caution">
    <text evidence="2">The sequence shown here is derived from an EMBL/GenBank/DDBJ whole genome shotgun (WGS) entry which is preliminary data.</text>
</comment>
<sequence>MPSCPTSPSMVPMINRRASHPDHGSSSSSQFDFVASNTAMPQQQYSLSEVGQRSSSRNSRIPAPSVDTKHVHGPSPSNRLACVLGQFRIRAIFTGVIDILPHELRANRLCIPSCAM</sequence>
<evidence type="ECO:0000256" key="1">
    <source>
        <dbReference type="SAM" id="MobiDB-lite"/>
    </source>
</evidence>
<dbReference type="AlphaFoldDB" id="A0AAD4G5N9"/>
<dbReference type="Proteomes" id="UP001194468">
    <property type="component" value="Unassembled WGS sequence"/>
</dbReference>
<keyword evidence="3" id="KW-1185">Reference proteome</keyword>
<gene>
    <name evidence="2" type="ORF">L210DRAFT_2902064</name>
</gene>
<evidence type="ECO:0000313" key="2">
    <source>
        <dbReference type="EMBL" id="KAF8414590.1"/>
    </source>
</evidence>
<proteinExistence type="predicted"/>
<dbReference type="EMBL" id="WHUW01000473">
    <property type="protein sequence ID" value="KAF8414590.1"/>
    <property type="molecule type" value="Genomic_DNA"/>
</dbReference>
<organism evidence="2 3">
    <name type="scientific">Boletus edulis BED1</name>
    <dbReference type="NCBI Taxonomy" id="1328754"/>
    <lineage>
        <taxon>Eukaryota</taxon>
        <taxon>Fungi</taxon>
        <taxon>Dikarya</taxon>
        <taxon>Basidiomycota</taxon>
        <taxon>Agaricomycotina</taxon>
        <taxon>Agaricomycetes</taxon>
        <taxon>Agaricomycetidae</taxon>
        <taxon>Boletales</taxon>
        <taxon>Boletineae</taxon>
        <taxon>Boletaceae</taxon>
        <taxon>Boletoideae</taxon>
        <taxon>Boletus</taxon>
    </lineage>
</organism>
<name>A0AAD4G5N9_BOLED</name>
<evidence type="ECO:0000313" key="3">
    <source>
        <dbReference type="Proteomes" id="UP001194468"/>
    </source>
</evidence>